<organism evidence="1 2">
    <name type="scientific">Actinoplanes auranticolor</name>
    <dbReference type="NCBI Taxonomy" id="47988"/>
    <lineage>
        <taxon>Bacteria</taxon>
        <taxon>Bacillati</taxon>
        <taxon>Actinomycetota</taxon>
        <taxon>Actinomycetes</taxon>
        <taxon>Micromonosporales</taxon>
        <taxon>Micromonosporaceae</taxon>
        <taxon>Actinoplanes</taxon>
    </lineage>
</organism>
<sequence>MGRLAALVTGRGACRHPDGTARMITGALRAFEADVAAHLAGHCLATEGVRR</sequence>
<dbReference type="RefSeq" id="WP_212990212.1">
    <property type="nucleotide sequence ID" value="NZ_BAABEA010000005.1"/>
</dbReference>
<protein>
    <submittedName>
        <fullName evidence="1">Uncharacterized protein</fullName>
    </submittedName>
</protein>
<dbReference type="InterPro" id="IPR037207">
    <property type="entry name" value="Nuop51_4Fe4S-bd_sf"/>
</dbReference>
<name>A0A919SGN0_9ACTN</name>
<evidence type="ECO:0000313" key="1">
    <source>
        <dbReference type="EMBL" id="GIM70673.1"/>
    </source>
</evidence>
<accession>A0A919SGN0</accession>
<dbReference type="SUPFAM" id="SSF140490">
    <property type="entry name" value="Nqo1C-terminal domain-like"/>
    <property type="match status" value="1"/>
</dbReference>
<dbReference type="EMBL" id="BOQL01000032">
    <property type="protein sequence ID" value="GIM70673.1"/>
    <property type="molecule type" value="Genomic_DNA"/>
</dbReference>
<reference evidence="1" key="1">
    <citation type="submission" date="2021-03" db="EMBL/GenBank/DDBJ databases">
        <title>Whole genome shotgun sequence of Actinoplanes auranticolor NBRC 12245.</title>
        <authorList>
            <person name="Komaki H."/>
            <person name="Tamura T."/>
        </authorList>
    </citation>
    <scope>NUCLEOTIDE SEQUENCE</scope>
    <source>
        <strain evidence="1">NBRC 12245</strain>
    </source>
</reference>
<gene>
    <name evidence="1" type="ORF">Aau02nite_42120</name>
</gene>
<dbReference type="AlphaFoldDB" id="A0A919SGN0"/>
<keyword evidence="2" id="KW-1185">Reference proteome</keyword>
<proteinExistence type="predicted"/>
<evidence type="ECO:0000313" key="2">
    <source>
        <dbReference type="Proteomes" id="UP000681340"/>
    </source>
</evidence>
<comment type="caution">
    <text evidence="1">The sequence shown here is derived from an EMBL/GenBank/DDBJ whole genome shotgun (WGS) entry which is preliminary data.</text>
</comment>
<dbReference type="Proteomes" id="UP000681340">
    <property type="component" value="Unassembled WGS sequence"/>
</dbReference>